<accession>A0A2T0RAP2</accession>
<reference evidence="3 4" key="1">
    <citation type="submission" date="2018-03" db="EMBL/GenBank/DDBJ databases">
        <title>Genomic Encyclopedia of Archaeal and Bacterial Type Strains, Phase II (KMG-II): from individual species to whole genera.</title>
        <authorList>
            <person name="Goeker M."/>
        </authorList>
    </citation>
    <scope>NUCLEOTIDE SEQUENCE [LARGE SCALE GENOMIC DNA]</scope>
    <source>
        <strain evidence="3 4">DSM 19711</strain>
    </source>
</reference>
<feature type="region of interest" description="Disordered" evidence="1">
    <location>
        <begin position="1"/>
        <end position="37"/>
    </location>
</feature>
<keyword evidence="4" id="KW-1185">Reference proteome</keyword>
<dbReference type="RefSeq" id="WP_106206543.1">
    <property type="nucleotide sequence ID" value="NZ_PVZF01000001.1"/>
</dbReference>
<organism evidence="3 4">
    <name type="scientific">Kineococcus rhizosphaerae</name>
    <dbReference type="NCBI Taxonomy" id="559628"/>
    <lineage>
        <taxon>Bacteria</taxon>
        <taxon>Bacillati</taxon>
        <taxon>Actinomycetota</taxon>
        <taxon>Actinomycetes</taxon>
        <taxon>Kineosporiales</taxon>
        <taxon>Kineosporiaceae</taxon>
        <taxon>Kineococcus</taxon>
    </lineage>
</organism>
<dbReference type="AlphaFoldDB" id="A0A2T0RAP2"/>
<feature type="compositionally biased region" description="Basic and acidic residues" evidence="1">
    <location>
        <begin position="672"/>
        <end position="681"/>
    </location>
</feature>
<feature type="compositionally biased region" description="Basic and acidic residues" evidence="1">
    <location>
        <begin position="644"/>
        <end position="664"/>
    </location>
</feature>
<evidence type="ECO:0000256" key="1">
    <source>
        <dbReference type="SAM" id="MobiDB-lite"/>
    </source>
</evidence>
<feature type="transmembrane region" description="Helical" evidence="2">
    <location>
        <begin position="112"/>
        <end position="131"/>
    </location>
</feature>
<evidence type="ECO:0000313" key="3">
    <source>
        <dbReference type="EMBL" id="PRY18223.1"/>
    </source>
</evidence>
<dbReference type="Proteomes" id="UP000238083">
    <property type="component" value="Unassembled WGS sequence"/>
</dbReference>
<protein>
    <submittedName>
        <fullName evidence="3">Uncharacterized protein</fullName>
    </submittedName>
</protein>
<comment type="caution">
    <text evidence="3">The sequence shown here is derived from an EMBL/GenBank/DDBJ whole genome shotgun (WGS) entry which is preliminary data.</text>
</comment>
<evidence type="ECO:0000313" key="4">
    <source>
        <dbReference type="Proteomes" id="UP000238083"/>
    </source>
</evidence>
<feature type="compositionally biased region" description="Low complexity" evidence="1">
    <location>
        <begin position="616"/>
        <end position="642"/>
    </location>
</feature>
<evidence type="ECO:0000256" key="2">
    <source>
        <dbReference type="SAM" id="Phobius"/>
    </source>
</evidence>
<gene>
    <name evidence="3" type="ORF">CLV37_101468</name>
</gene>
<proteinExistence type="predicted"/>
<feature type="region of interest" description="Disordered" evidence="1">
    <location>
        <begin position="616"/>
        <end position="686"/>
    </location>
</feature>
<name>A0A2T0RAP2_9ACTN</name>
<feature type="compositionally biased region" description="Low complexity" evidence="1">
    <location>
        <begin position="11"/>
        <end position="31"/>
    </location>
</feature>
<dbReference type="OrthoDB" id="3435720at2"/>
<sequence>MDDAHLLPQRSPETPVESSPESFVESSTESSAEPGGELSQLADQALQLAGAEPSEHRAEVLRQLAFAVRTEADGGDGRLGRWADADLFEVLDVDAAVAPLELRRSVLRSGSLRTILVFAPIMVTWIGLLFAGRAYGAMSAAGQADGGESFLQLWLTGFGGRTFFSLDRVAELAVVLITAAITVAVATDRRQRVDDLAAAHADESHRQLLRGFAARATLVLAPFRSNAAEQLGAHFERGLTELGRLVSETIRLHADTSELVATVRASAQHAITAAELANTGGADVARAATELQTAVTEAVSTHGALIAADREQHTRTLAESTTTLTEHLESVRAGTAEALREGLQGRDRVLSAVEGVSSAVEALSTQTRESITELSSAAATMSRHSADFGEAVTGHVAALSTTARESVETMHATVVASVQQVTTMTGEAFSEHVSASAENAARTMETLRRDVERTSEAAEVALGTATDVLAAATEAADRRVRHEERLADLLATQNEVLDSWRGIENRLVEAAHDMRSVPRWLEKVQHEHADATGRALRSIGSTLREDVSAAVGQTLAMAGEDHVRQVNRAYRDAARSLTQDLTQTLNNELGTVVDHVMDGLSRQVETLPERIAIASARQQQRTAPAAPAPTHAPVRASVAPQPQRRPEPRPELRPEPRPEPRVERAPQPQPEPQRRVVRAPEPEVEEQFVAVAPRTLQDLAARRYQRVGQ</sequence>
<dbReference type="EMBL" id="PVZF01000001">
    <property type="protein sequence ID" value="PRY18223.1"/>
    <property type="molecule type" value="Genomic_DNA"/>
</dbReference>
<keyword evidence="2" id="KW-0812">Transmembrane</keyword>
<keyword evidence="2" id="KW-0472">Membrane</keyword>
<keyword evidence="2" id="KW-1133">Transmembrane helix</keyword>